<proteinExistence type="predicted"/>
<evidence type="ECO:0000313" key="2">
    <source>
        <dbReference type="Proteomes" id="UP000265703"/>
    </source>
</evidence>
<feature type="non-terminal residue" evidence="1">
    <location>
        <position position="53"/>
    </location>
</feature>
<comment type="caution">
    <text evidence="1">The sequence shown here is derived from an EMBL/GenBank/DDBJ whole genome shotgun (WGS) entry which is preliminary data.</text>
</comment>
<keyword evidence="2" id="KW-1185">Reference proteome</keyword>
<name>A0A397SFK9_9GLOM</name>
<sequence length="53" mass="6409">MFPFCVKRYEISKLSKSEFKDPDDDVLKLTFLKSLENFEFNEICLRDFPKPIF</sequence>
<protein>
    <submittedName>
        <fullName evidence="1">Uncharacterized protein</fullName>
    </submittedName>
</protein>
<dbReference type="EMBL" id="QKYT01000781">
    <property type="protein sequence ID" value="RIA81541.1"/>
    <property type="molecule type" value="Genomic_DNA"/>
</dbReference>
<reference evidence="1 2" key="1">
    <citation type="submission" date="2018-06" db="EMBL/GenBank/DDBJ databases">
        <title>Comparative genomics reveals the genomic features of Rhizophagus irregularis, R. cerebriforme, R. diaphanum and Gigaspora rosea, and their symbiotic lifestyle signature.</title>
        <authorList>
            <person name="Morin E."/>
            <person name="San Clemente H."/>
            <person name="Chen E.C.H."/>
            <person name="De La Providencia I."/>
            <person name="Hainaut M."/>
            <person name="Kuo A."/>
            <person name="Kohler A."/>
            <person name="Murat C."/>
            <person name="Tang N."/>
            <person name="Roy S."/>
            <person name="Loubradou J."/>
            <person name="Henrissat B."/>
            <person name="Grigoriev I.V."/>
            <person name="Corradi N."/>
            <person name="Roux C."/>
            <person name="Martin F.M."/>
        </authorList>
    </citation>
    <scope>NUCLEOTIDE SEQUENCE [LARGE SCALE GENOMIC DNA]</scope>
    <source>
        <strain evidence="1 2">DAOM 227022</strain>
    </source>
</reference>
<evidence type="ECO:0000313" key="1">
    <source>
        <dbReference type="EMBL" id="RIA81541.1"/>
    </source>
</evidence>
<organism evidence="1 2">
    <name type="scientific">Glomus cerebriforme</name>
    <dbReference type="NCBI Taxonomy" id="658196"/>
    <lineage>
        <taxon>Eukaryota</taxon>
        <taxon>Fungi</taxon>
        <taxon>Fungi incertae sedis</taxon>
        <taxon>Mucoromycota</taxon>
        <taxon>Glomeromycotina</taxon>
        <taxon>Glomeromycetes</taxon>
        <taxon>Glomerales</taxon>
        <taxon>Glomeraceae</taxon>
        <taxon>Glomus</taxon>
    </lineage>
</organism>
<dbReference type="AlphaFoldDB" id="A0A397SFK9"/>
<dbReference type="Proteomes" id="UP000265703">
    <property type="component" value="Unassembled WGS sequence"/>
</dbReference>
<gene>
    <name evidence="1" type="ORF">C1645_790188</name>
</gene>
<accession>A0A397SFK9</accession>